<dbReference type="EC" id="4.1.1.94" evidence="7"/>
<name>A0ABV5WPP0_9BACI</name>
<evidence type="ECO:0000313" key="14">
    <source>
        <dbReference type="EMBL" id="MFB9762173.1"/>
    </source>
</evidence>
<comment type="subcellular location">
    <subcellularLocation>
        <location evidence="1">Cytoplasm</location>
        <location evidence="1">Cytosol</location>
    </subcellularLocation>
</comment>
<dbReference type="EMBL" id="JBHMAF010000196">
    <property type="protein sequence ID" value="MFB9762173.1"/>
    <property type="molecule type" value="Genomic_DNA"/>
</dbReference>
<keyword evidence="4" id="KW-0456">Lyase</keyword>
<reference evidence="14 15" key="1">
    <citation type="submission" date="2024-09" db="EMBL/GenBank/DDBJ databases">
        <authorList>
            <person name="Sun Q."/>
            <person name="Mori K."/>
        </authorList>
    </citation>
    <scope>NUCLEOTIDE SEQUENCE [LARGE SCALE GENOMIC DNA]</scope>
    <source>
        <strain evidence="14 15">JCM 11201</strain>
    </source>
</reference>
<evidence type="ECO:0000313" key="15">
    <source>
        <dbReference type="Proteomes" id="UP001589609"/>
    </source>
</evidence>
<evidence type="ECO:0000256" key="6">
    <source>
        <dbReference type="ARBA" id="ARBA00036541"/>
    </source>
</evidence>
<evidence type="ECO:0000256" key="7">
    <source>
        <dbReference type="ARBA" id="ARBA00038883"/>
    </source>
</evidence>
<dbReference type="InterPro" id="IPR001753">
    <property type="entry name" value="Enoyl-CoA_hydra/iso"/>
</dbReference>
<accession>A0ABV5WPP0</accession>
<keyword evidence="15" id="KW-1185">Reference proteome</keyword>
<dbReference type="InterPro" id="IPR029045">
    <property type="entry name" value="ClpP/crotonase-like_dom_sf"/>
</dbReference>
<comment type="caution">
    <text evidence="14">The sequence shown here is derived from an EMBL/GenBank/DDBJ whole genome shotgun (WGS) entry which is preliminary data.</text>
</comment>
<evidence type="ECO:0000256" key="4">
    <source>
        <dbReference type="ARBA" id="ARBA00023239"/>
    </source>
</evidence>
<evidence type="ECO:0000256" key="10">
    <source>
        <dbReference type="ARBA" id="ARBA00042182"/>
    </source>
</evidence>
<gene>
    <name evidence="14" type="ORF">ACFFMS_28520</name>
</gene>
<evidence type="ECO:0000256" key="12">
    <source>
        <dbReference type="ARBA" id="ARBA00056546"/>
    </source>
</evidence>
<evidence type="ECO:0000256" key="5">
    <source>
        <dbReference type="ARBA" id="ARBA00036343"/>
    </source>
</evidence>
<comment type="catalytic activity">
    <reaction evidence="6">
        <text>(2R)-ethylmalonyl-CoA + H(+) = butanoyl-CoA + CO2</text>
        <dbReference type="Rhea" id="RHEA:59540"/>
        <dbReference type="ChEBI" id="CHEBI:15378"/>
        <dbReference type="ChEBI" id="CHEBI:16526"/>
        <dbReference type="ChEBI" id="CHEBI:57371"/>
        <dbReference type="ChEBI" id="CHEBI:85316"/>
        <dbReference type="EC" id="4.1.1.94"/>
    </reaction>
    <physiologicalReaction direction="left-to-right" evidence="6">
        <dbReference type="Rhea" id="RHEA:59541"/>
    </physiologicalReaction>
</comment>
<evidence type="ECO:0000256" key="13">
    <source>
        <dbReference type="RuleBase" id="RU003707"/>
    </source>
</evidence>
<comment type="similarity">
    <text evidence="2 13">Belongs to the enoyl-CoA hydratase/isomerase family.</text>
</comment>
<evidence type="ECO:0000256" key="8">
    <source>
        <dbReference type="ARBA" id="ARBA00039903"/>
    </source>
</evidence>
<dbReference type="PANTHER" id="PTHR11941:SF27">
    <property type="entry name" value="ETHYLMALONYL-COA DECARBOXYLASE"/>
    <property type="match status" value="1"/>
</dbReference>
<dbReference type="Pfam" id="PF00378">
    <property type="entry name" value="ECH_1"/>
    <property type="match status" value="1"/>
</dbReference>
<comment type="function">
    <text evidence="12">Decarboxylates ethylmalonyl-CoA, a potentially toxic metabolite, to form butyryl-CoA, suggesting it might be involved in metabolite proofreading. Acts preferentially on (S)-ethylmalonyl-CoA but also has some activity on the (R)-isomer. Also has methylmalonyl-CoA decarboxylase activity at lower level.</text>
</comment>
<comment type="catalytic activity">
    <reaction evidence="5">
        <text>(2S)-ethylmalonyl-CoA + H(+) = butanoyl-CoA + CO2</text>
        <dbReference type="Rhea" id="RHEA:32131"/>
        <dbReference type="ChEBI" id="CHEBI:15378"/>
        <dbReference type="ChEBI" id="CHEBI:16526"/>
        <dbReference type="ChEBI" id="CHEBI:57371"/>
        <dbReference type="ChEBI" id="CHEBI:60909"/>
        <dbReference type="EC" id="4.1.1.94"/>
    </reaction>
    <physiologicalReaction direction="left-to-right" evidence="5">
        <dbReference type="Rhea" id="RHEA:32132"/>
    </physiologicalReaction>
</comment>
<sequence length="253" mass="28070">MQKIIVEREQGIVWATFNRPERRNAIDFDVMDELAALLAEVRQTREDKALVLTGAGDVFCSGGDLQLFHGLYTKEEAYPMLKKMGDILYELMTLPKPTIALLNGAAVGGGCEIAIACDYRFAASTAMVGFVQGHLAITTGWGGAAMLFEKLRHDQAMTFLCSAQRFGTKEAEQLGFVHEIFEGDVKLSCQKWIESMLSPRVEVLSAYKMAAVRGWNAAYLKERMDQEIKECAALWESPAHHAAVASFLHCKKV</sequence>
<dbReference type="SUPFAM" id="SSF52096">
    <property type="entry name" value="ClpP/crotonase"/>
    <property type="match status" value="1"/>
</dbReference>
<dbReference type="Proteomes" id="UP001589609">
    <property type="component" value="Unassembled WGS sequence"/>
</dbReference>
<dbReference type="PANTHER" id="PTHR11941">
    <property type="entry name" value="ENOYL-COA HYDRATASE-RELATED"/>
    <property type="match status" value="1"/>
</dbReference>
<protein>
    <recommendedName>
        <fullName evidence="8">Ethylmalonyl-CoA decarboxylase</fullName>
        <ecNumber evidence="7">4.1.1.94</ecNumber>
    </recommendedName>
    <alternativeName>
        <fullName evidence="10">Enoyl-CoA hydratase domain-containing protein 1</fullName>
    </alternativeName>
    <alternativeName>
        <fullName evidence="9">Methylmalonyl-CoA decarboxylase</fullName>
    </alternativeName>
</protein>
<evidence type="ECO:0000256" key="3">
    <source>
        <dbReference type="ARBA" id="ARBA00022490"/>
    </source>
</evidence>
<comment type="catalytic activity">
    <reaction evidence="11">
        <text>(S)-methylmalonyl-CoA + H(+) = propanoyl-CoA + CO2</text>
        <dbReference type="Rhea" id="RHEA:61340"/>
        <dbReference type="ChEBI" id="CHEBI:15378"/>
        <dbReference type="ChEBI" id="CHEBI:16526"/>
        <dbReference type="ChEBI" id="CHEBI:57327"/>
        <dbReference type="ChEBI" id="CHEBI:57392"/>
        <dbReference type="EC" id="4.1.1.94"/>
    </reaction>
    <physiologicalReaction direction="left-to-right" evidence="11">
        <dbReference type="Rhea" id="RHEA:61341"/>
    </physiologicalReaction>
</comment>
<dbReference type="Gene3D" id="3.90.226.10">
    <property type="entry name" value="2-enoyl-CoA Hydratase, Chain A, domain 1"/>
    <property type="match status" value="1"/>
</dbReference>
<proteinExistence type="inferred from homology"/>
<dbReference type="PROSITE" id="PS00166">
    <property type="entry name" value="ENOYL_COA_HYDRATASE"/>
    <property type="match status" value="1"/>
</dbReference>
<evidence type="ECO:0000256" key="9">
    <source>
        <dbReference type="ARBA" id="ARBA00042052"/>
    </source>
</evidence>
<keyword evidence="3" id="KW-0963">Cytoplasm</keyword>
<dbReference type="CDD" id="cd06558">
    <property type="entry name" value="crotonase-like"/>
    <property type="match status" value="1"/>
</dbReference>
<evidence type="ECO:0000256" key="11">
    <source>
        <dbReference type="ARBA" id="ARBA00047446"/>
    </source>
</evidence>
<dbReference type="InterPro" id="IPR018376">
    <property type="entry name" value="Enoyl-CoA_hyd/isom_CS"/>
</dbReference>
<evidence type="ECO:0000256" key="2">
    <source>
        <dbReference type="ARBA" id="ARBA00005254"/>
    </source>
</evidence>
<evidence type="ECO:0000256" key="1">
    <source>
        <dbReference type="ARBA" id="ARBA00004514"/>
    </source>
</evidence>
<organism evidence="14 15">
    <name type="scientific">Ectobacillus funiculus</name>
    <dbReference type="NCBI Taxonomy" id="137993"/>
    <lineage>
        <taxon>Bacteria</taxon>
        <taxon>Bacillati</taxon>
        <taxon>Bacillota</taxon>
        <taxon>Bacilli</taxon>
        <taxon>Bacillales</taxon>
        <taxon>Bacillaceae</taxon>
        <taxon>Ectobacillus</taxon>
    </lineage>
</organism>